<organism evidence="1 2">
    <name type="scientific">Succinatimonas hippei (strain DSM 22608 / JCM 16073 / KCTC 15190 / YIT 12066)</name>
    <dbReference type="NCBI Taxonomy" id="762983"/>
    <lineage>
        <taxon>Bacteria</taxon>
        <taxon>Pseudomonadati</taxon>
        <taxon>Pseudomonadota</taxon>
        <taxon>Gammaproteobacteria</taxon>
        <taxon>Aeromonadales</taxon>
        <taxon>Succinivibrionaceae</taxon>
        <taxon>Succinatimonas</taxon>
    </lineage>
</organism>
<name>E8LHQ9_SUCHY</name>
<dbReference type="InterPro" id="IPR001130">
    <property type="entry name" value="TatD-like"/>
</dbReference>
<dbReference type="PANTHER" id="PTHR46124">
    <property type="entry name" value="D-AMINOACYL-TRNA DEACYLASE"/>
    <property type="match status" value="1"/>
</dbReference>
<keyword evidence="1" id="KW-0378">Hydrolase</keyword>
<dbReference type="STRING" id="762983.HMPREF9444_00231"/>
<keyword evidence="2" id="KW-1185">Reference proteome</keyword>
<comment type="caution">
    <text evidence="1">The sequence shown here is derived from an EMBL/GenBank/DDBJ whole genome shotgun (WGS) entry which is preliminary data.</text>
</comment>
<dbReference type="eggNOG" id="COG0084">
    <property type="taxonomic scope" value="Bacteria"/>
</dbReference>
<evidence type="ECO:0000313" key="1">
    <source>
        <dbReference type="EMBL" id="EFY07964.1"/>
    </source>
</evidence>
<gene>
    <name evidence="1" type="ORF">HMPREF9444_00231</name>
</gene>
<dbReference type="EMBL" id="AEVO01000008">
    <property type="protein sequence ID" value="EFY07964.1"/>
    <property type="molecule type" value="Genomic_DNA"/>
</dbReference>
<dbReference type="OrthoDB" id="9810005at2"/>
<protein>
    <submittedName>
        <fullName evidence="1">Hydrolase, TatD family</fullName>
    </submittedName>
</protein>
<dbReference type="Proteomes" id="UP000018458">
    <property type="component" value="Unassembled WGS sequence"/>
</dbReference>
<sequence>MCFFDTHMHLTKARSQDALCLMLKLNKICALSVAVDFKDSLLNLQNSGKNIFAGVGLHPCYATGSLSDKEKDEWNNLLNNNKILCIGECGLDDKAAISLEEQLYNLRFFCDMATAYSIPLSLHIRKYHNELLKLLNEYRGKLSGIIHGFTFSKDLAKRYLDAGFILGIGRYGLRRGRSFNEALIYAGAANLVLESDFDDRLSYDCKLFNSLIKELCILFSLDEKAFKNKMLFNACAVLNLNGENIASAF</sequence>
<dbReference type="AlphaFoldDB" id="E8LHQ9"/>
<dbReference type="PANTHER" id="PTHR46124:SF2">
    <property type="entry name" value="D-AMINOACYL-TRNA DEACYLASE"/>
    <property type="match status" value="1"/>
</dbReference>
<dbReference type="Pfam" id="PF01026">
    <property type="entry name" value="TatD_DNase"/>
    <property type="match status" value="1"/>
</dbReference>
<dbReference type="InterPro" id="IPR032466">
    <property type="entry name" value="Metal_Hydrolase"/>
</dbReference>
<dbReference type="HOGENOM" id="CLU_1115306_0_0_6"/>
<proteinExistence type="predicted"/>
<evidence type="ECO:0000313" key="2">
    <source>
        <dbReference type="Proteomes" id="UP000018458"/>
    </source>
</evidence>
<dbReference type="SUPFAM" id="SSF51556">
    <property type="entry name" value="Metallo-dependent hydrolases"/>
    <property type="match status" value="1"/>
</dbReference>
<reference evidence="1 2" key="1">
    <citation type="submission" date="2011-01" db="EMBL/GenBank/DDBJ databases">
        <authorList>
            <person name="Weinstock G."/>
            <person name="Sodergren E."/>
            <person name="Clifton S."/>
            <person name="Fulton L."/>
            <person name="Fulton B."/>
            <person name="Courtney L."/>
            <person name="Fronick C."/>
            <person name="Harrison M."/>
            <person name="Strong C."/>
            <person name="Farmer C."/>
            <person name="Delahaunty K."/>
            <person name="Markovic C."/>
            <person name="Hall O."/>
            <person name="Minx P."/>
            <person name="Tomlinson C."/>
            <person name="Mitreva M."/>
            <person name="Hou S."/>
            <person name="Chen J."/>
            <person name="Wollam A."/>
            <person name="Pepin K.H."/>
            <person name="Johnson M."/>
            <person name="Bhonagiri V."/>
            <person name="Zhang X."/>
            <person name="Suruliraj S."/>
            <person name="Warren W."/>
            <person name="Chinwalla A."/>
            <person name="Mardis E.R."/>
            <person name="Wilson R.K."/>
        </authorList>
    </citation>
    <scope>NUCLEOTIDE SEQUENCE [LARGE SCALE GENOMIC DNA]</scope>
    <source>
        <strain evidence="2">DSM 22608 / JCM 16073 / KCTC 15190 / YIT 12066</strain>
    </source>
</reference>
<dbReference type="GO" id="GO:0016788">
    <property type="term" value="F:hydrolase activity, acting on ester bonds"/>
    <property type="evidence" value="ECO:0007669"/>
    <property type="project" value="InterPro"/>
</dbReference>
<accession>E8LHQ9</accession>
<dbReference type="Gene3D" id="3.20.20.140">
    <property type="entry name" value="Metal-dependent hydrolases"/>
    <property type="match status" value="1"/>
</dbReference>